<accession>A0A1H3MWK2</accession>
<keyword evidence="2" id="KW-1185">Reference proteome</keyword>
<dbReference type="AlphaFoldDB" id="A0A1H3MWK2"/>
<gene>
    <name evidence="1" type="ORF">SAMN04488069_11433</name>
</gene>
<sequence length="73" mass="8260">MFTPLRLIPKHALSVILSLNCYKNASLVSLAAIRTVQKTYSAGKLKLELVPTPRHEVFVSGDRLTNFYDWLGR</sequence>
<dbReference type="EMBL" id="FNOV01000014">
    <property type="protein sequence ID" value="SDY80873.1"/>
    <property type="molecule type" value="Genomic_DNA"/>
</dbReference>
<reference evidence="2" key="1">
    <citation type="submission" date="2016-10" db="EMBL/GenBank/DDBJ databases">
        <authorList>
            <person name="Varghese N."/>
            <person name="Submissions S."/>
        </authorList>
    </citation>
    <scope>NUCLEOTIDE SEQUENCE [LARGE SCALE GENOMIC DNA]</scope>
    <source>
        <strain evidence="2">CGMCC 1.8975</strain>
    </source>
</reference>
<organism evidence="1 2">
    <name type="scientific">Hymenobacter psychrophilus</name>
    <dbReference type="NCBI Taxonomy" id="651662"/>
    <lineage>
        <taxon>Bacteria</taxon>
        <taxon>Pseudomonadati</taxon>
        <taxon>Bacteroidota</taxon>
        <taxon>Cytophagia</taxon>
        <taxon>Cytophagales</taxon>
        <taxon>Hymenobacteraceae</taxon>
        <taxon>Hymenobacter</taxon>
    </lineage>
</organism>
<protein>
    <submittedName>
        <fullName evidence="1">Uncharacterized protein</fullName>
    </submittedName>
</protein>
<name>A0A1H3MWK2_9BACT</name>
<evidence type="ECO:0000313" key="2">
    <source>
        <dbReference type="Proteomes" id="UP000199249"/>
    </source>
</evidence>
<dbReference type="STRING" id="651662.SAMN04488069_11433"/>
<evidence type="ECO:0000313" key="1">
    <source>
        <dbReference type="EMBL" id="SDY80873.1"/>
    </source>
</evidence>
<dbReference type="Proteomes" id="UP000199249">
    <property type="component" value="Unassembled WGS sequence"/>
</dbReference>
<proteinExistence type="predicted"/>